<proteinExistence type="predicted"/>
<dbReference type="EMBL" id="CAKZ01000125">
    <property type="protein sequence ID" value="CCJ82142.1"/>
    <property type="molecule type" value="Genomic_DNA"/>
</dbReference>
<sequence length="271" mass="29547">MRIAAALKYFAAYIRAEPAQARNTESLFIRSVSGTRDCRIKDEEHLMLKPSDYSKADGYNELSHAIGSGPADQLIAHTVRALDVQDKEMLGVLLKVECKKLARLAAHFERLSPAHPGAAAAPQSQEEMIKEAAQWIAGASNSAAISAPLITSYLSHYLNFDFSISSIADVDELHRRVAPNASTTPRGIVPNDTPVPSSFSGRALFSQQLAKSAVSDRSPLYPQCLYAWITGWHPFPDGNGRTARAAYAITAIRNGTWRPLTKADEDRLSGL</sequence>
<organism evidence="2 3">
    <name type="scientific">Cronobacter dublinensis 1210</name>
    <dbReference type="NCBI Taxonomy" id="1208656"/>
    <lineage>
        <taxon>Bacteria</taxon>
        <taxon>Pseudomonadati</taxon>
        <taxon>Pseudomonadota</taxon>
        <taxon>Gammaproteobacteria</taxon>
        <taxon>Enterobacterales</taxon>
        <taxon>Enterobacteriaceae</taxon>
        <taxon>Cronobacter</taxon>
    </lineage>
</organism>
<evidence type="ECO:0000313" key="3">
    <source>
        <dbReference type="Proteomes" id="UP000009342"/>
    </source>
</evidence>
<dbReference type="PROSITE" id="PS51459">
    <property type="entry name" value="FIDO"/>
    <property type="match status" value="1"/>
</dbReference>
<comment type="caution">
    <text evidence="2">The sequence shown here is derived from an EMBL/GenBank/DDBJ whole genome shotgun (WGS) entry which is preliminary data.</text>
</comment>
<name>A0ABP1WBY7_9ENTR</name>
<evidence type="ECO:0000313" key="2">
    <source>
        <dbReference type="EMBL" id="CCJ82142.1"/>
    </source>
</evidence>
<dbReference type="InterPro" id="IPR003812">
    <property type="entry name" value="Fido"/>
</dbReference>
<protein>
    <recommendedName>
        <fullName evidence="1">Fido domain-containing protein</fullName>
    </recommendedName>
</protein>
<dbReference type="SUPFAM" id="SSF140931">
    <property type="entry name" value="Fic-like"/>
    <property type="match status" value="1"/>
</dbReference>
<dbReference type="Gene3D" id="1.10.3290.10">
    <property type="entry name" value="Fido-like domain"/>
    <property type="match status" value="1"/>
</dbReference>
<gene>
    <name evidence="2" type="ORF">BN134_2901</name>
</gene>
<dbReference type="InterPro" id="IPR036597">
    <property type="entry name" value="Fido-like_dom_sf"/>
</dbReference>
<reference evidence="3" key="1">
    <citation type="journal article" date="2012" name="PLoS ONE">
        <title>Comparative analysis of genome sequences covering the seven cronobacter species.</title>
        <authorList>
            <person name="Joseph S."/>
            <person name="Desai P."/>
            <person name="Ji Y."/>
            <person name="Cummings C.A."/>
            <person name="Shih R."/>
            <person name="Degoricija L."/>
            <person name="Rico A."/>
            <person name="Brzoska P."/>
            <person name="Hamby S.E."/>
            <person name="Masood N."/>
            <person name="Hariri S."/>
            <person name="Sonbol H."/>
            <person name="Chuzhanova N."/>
            <person name="McClelland M."/>
            <person name="Furtado M.R."/>
            <person name="Forsythe S.J."/>
        </authorList>
    </citation>
    <scope>NUCLEOTIDE SEQUENCE [LARGE SCALE GENOMIC DNA]</scope>
    <source>
        <strain evidence="3">1210</strain>
    </source>
</reference>
<evidence type="ECO:0000259" key="1">
    <source>
        <dbReference type="PROSITE" id="PS51459"/>
    </source>
</evidence>
<feature type="domain" description="Fido" evidence="1">
    <location>
        <begin position="165"/>
        <end position="271"/>
    </location>
</feature>
<keyword evidence="3" id="KW-1185">Reference proteome</keyword>
<dbReference type="Proteomes" id="UP000009342">
    <property type="component" value="Unassembled WGS sequence"/>
</dbReference>
<accession>A0ABP1WBY7</accession>